<feature type="domain" description="Nudix hydrolase" evidence="1">
    <location>
        <begin position="168"/>
        <end position="322"/>
    </location>
</feature>
<dbReference type="EMBL" id="FXLY01000009">
    <property type="protein sequence ID" value="SMN21997.1"/>
    <property type="molecule type" value="Genomic_DNA"/>
</dbReference>
<organism evidence="2 3">
    <name type="scientific">Maudiozyma saulgeensis</name>
    <dbReference type="NCBI Taxonomy" id="1789683"/>
    <lineage>
        <taxon>Eukaryota</taxon>
        <taxon>Fungi</taxon>
        <taxon>Dikarya</taxon>
        <taxon>Ascomycota</taxon>
        <taxon>Saccharomycotina</taxon>
        <taxon>Saccharomycetes</taxon>
        <taxon>Saccharomycetales</taxon>
        <taxon>Saccharomycetaceae</taxon>
        <taxon>Maudiozyma</taxon>
    </lineage>
</organism>
<accession>A0A1X7R8K6</accession>
<dbReference type="SUPFAM" id="SSF55811">
    <property type="entry name" value="Nudix"/>
    <property type="match status" value="1"/>
</dbReference>
<dbReference type="CDD" id="cd03676">
    <property type="entry name" value="NUDIX_Tnr3_like"/>
    <property type="match status" value="1"/>
</dbReference>
<dbReference type="OrthoDB" id="10261522at2759"/>
<protein>
    <recommendedName>
        <fullName evidence="1">Nudix hydrolase domain-containing protein</fullName>
    </recommendedName>
</protein>
<dbReference type="STRING" id="1789683.A0A1X7R8K6"/>
<dbReference type="InterPro" id="IPR031804">
    <property type="entry name" value="DUF4743"/>
</dbReference>
<dbReference type="Gene3D" id="3.90.79.10">
    <property type="entry name" value="Nucleoside Triphosphate Pyrophosphohydrolase"/>
    <property type="match status" value="1"/>
</dbReference>
<dbReference type="PANTHER" id="PTHR13622">
    <property type="entry name" value="THIAMIN PYROPHOSPHOKINASE"/>
    <property type="match status" value="1"/>
</dbReference>
<dbReference type="InterPro" id="IPR015797">
    <property type="entry name" value="NUDIX_hydrolase-like_dom_sf"/>
</dbReference>
<dbReference type="FunFam" id="3.90.79.10:FF:000019">
    <property type="entry name" value="Thiamin pyrophosphokinase, putative"/>
    <property type="match status" value="1"/>
</dbReference>
<dbReference type="InterPro" id="IPR000086">
    <property type="entry name" value="NUDIX_hydrolase_dom"/>
</dbReference>
<keyword evidence="3" id="KW-1185">Reference proteome</keyword>
<evidence type="ECO:0000313" key="2">
    <source>
        <dbReference type="EMBL" id="SMN21997.1"/>
    </source>
</evidence>
<sequence>MTQPKGEWPTDMVTTIIDINQKQALVRTEDDERVNFSFKEIIDRVDKLPLNYNEIPEFQENMFHLITHDNVKIGFVCRFVLEQMTKYCEDLVSIAFDVNFSKHSIRFKSDNFDTRNQLIDQISLQLREHSDIQDLKGWRNEKYAVWSLEKKPYVLVERAMAGPMGILTYGVHINGYFFDSKTKEIRFWIPRRSATKPTWPYMLDNMVAGGIGFPYGIHETVIKESLEEANLPKDIIDASISNAGVVSYLFYQGNPKLDKFNTQNSYIVGEIEYVYDMKLDEEIIPRPNDGEVDSFNVMSLQEVITALQNAEFKPNCALVMVDFLIRHGYITTENEPNYLEILNRTHRTLPFPTRN</sequence>
<dbReference type="GO" id="GO:0044715">
    <property type="term" value="F:8-oxo-dGDP phosphatase activity"/>
    <property type="evidence" value="ECO:0007669"/>
    <property type="project" value="UniProtKB-ARBA"/>
</dbReference>
<dbReference type="PROSITE" id="PS51462">
    <property type="entry name" value="NUDIX"/>
    <property type="match status" value="1"/>
</dbReference>
<dbReference type="Pfam" id="PF15916">
    <property type="entry name" value="DUF4743"/>
    <property type="match status" value="1"/>
</dbReference>
<reference evidence="2 3" key="1">
    <citation type="submission" date="2017-04" db="EMBL/GenBank/DDBJ databases">
        <authorList>
            <person name="Afonso C.L."/>
            <person name="Miller P.J."/>
            <person name="Scott M.A."/>
            <person name="Spackman E."/>
            <person name="Goraichik I."/>
            <person name="Dimitrov K.M."/>
            <person name="Suarez D.L."/>
            <person name="Swayne D.E."/>
        </authorList>
    </citation>
    <scope>NUCLEOTIDE SEQUENCE [LARGE SCALE GENOMIC DNA]</scope>
</reference>
<evidence type="ECO:0000259" key="1">
    <source>
        <dbReference type="PROSITE" id="PS51462"/>
    </source>
</evidence>
<gene>
    <name evidence="2" type="ORF">KASA_0J03553G</name>
</gene>
<dbReference type="AlphaFoldDB" id="A0A1X7R8K6"/>
<dbReference type="Proteomes" id="UP000196158">
    <property type="component" value="Unassembled WGS sequence"/>
</dbReference>
<name>A0A1X7R8K6_9SACH</name>
<proteinExistence type="predicted"/>
<evidence type="ECO:0000313" key="3">
    <source>
        <dbReference type="Proteomes" id="UP000196158"/>
    </source>
</evidence>
<dbReference type="PANTHER" id="PTHR13622:SF8">
    <property type="entry name" value="THIAMIN PYROPHOSPHOKINASE 1"/>
    <property type="match status" value="1"/>
</dbReference>